<dbReference type="InterPro" id="IPR005149">
    <property type="entry name" value="Tscrpt_reg_PadR_N"/>
</dbReference>
<accession>A0ABV6DVD1</accession>
<proteinExistence type="predicted"/>
<dbReference type="Gene3D" id="1.10.10.10">
    <property type="entry name" value="Winged helix-like DNA-binding domain superfamily/Winged helix DNA-binding domain"/>
    <property type="match status" value="1"/>
</dbReference>
<reference evidence="2 3" key="1">
    <citation type="submission" date="2024-09" db="EMBL/GenBank/DDBJ databases">
        <authorList>
            <person name="Sun Q."/>
            <person name="Mori K."/>
        </authorList>
    </citation>
    <scope>NUCLEOTIDE SEQUENCE [LARGE SCALE GENOMIC DNA]</scope>
    <source>
        <strain evidence="2 3">CCM 7759</strain>
    </source>
</reference>
<feature type="domain" description="Transcription regulator PadR N-terminal" evidence="1">
    <location>
        <begin position="6"/>
        <end position="79"/>
    </location>
</feature>
<dbReference type="RefSeq" id="WP_377474957.1">
    <property type="nucleotide sequence ID" value="NZ_JBHLWN010000123.1"/>
</dbReference>
<gene>
    <name evidence="2" type="ORF">ACFFK0_29850</name>
</gene>
<keyword evidence="3" id="KW-1185">Reference proteome</keyword>
<evidence type="ECO:0000313" key="2">
    <source>
        <dbReference type="EMBL" id="MFC0216605.1"/>
    </source>
</evidence>
<dbReference type="InterPro" id="IPR036388">
    <property type="entry name" value="WH-like_DNA-bd_sf"/>
</dbReference>
<organism evidence="2 3">
    <name type="scientific">Paenibacillus chartarius</name>
    <dbReference type="NCBI Taxonomy" id="747481"/>
    <lineage>
        <taxon>Bacteria</taxon>
        <taxon>Bacillati</taxon>
        <taxon>Bacillota</taxon>
        <taxon>Bacilli</taxon>
        <taxon>Bacillales</taxon>
        <taxon>Paenibacillaceae</taxon>
        <taxon>Paenibacillus</taxon>
    </lineage>
</organism>
<dbReference type="EMBL" id="JBHLWN010000123">
    <property type="protein sequence ID" value="MFC0216605.1"/>
    <property type="molecule type" value="Genomic_DNA"/>
</dbReference>
<dbReference type="PANTHER" id="PTHR33169">
    <property type="entry name" value="PADR-FAMILY TRANSCRIPTIONAL REGULATOR"/>
    <property type="match status" value="1"/>
</dbReference>
<dbReference type="InterPro" id="IPR036390">
    <property type="entry name" value="WH_DNA-bd_sf"/>
</dbReference>
<dbReference type="InterPro" id="IPR052509">
    <property type="entry name" value="Metal_resp_DNA-bind_regulator"/>
</dbReference>
<dbReference type="Proteomes" id="UP001589776">
    <property type="component" value="Unassembled WGS sequence"/>
</dbReference>
<name>A0ABV6DVD1_9BACL</name>
<dbReference type="Pfam" id="PF03551">
    <property type="entry name" value="PadR"/>
    <property type="match status" value="1"/>
</dbReference>
<dbReference type="PANTHER" id="PTHR33169:SF14">
    <property type="entry name" value="TRANSCRIPTIONAL REGULATOR RV3488"/>
    <property type="match status" value="1"/>
</dbReference>
<dbReference type="SUPFAM" id="SSF46785">
    <property type="entry name" value="Winged helix' DNA-binding domain"/>
    <property type="match status" value="1"/>
</dbReference>
<evidence type="ECO:0000313" key="3">
    <source>
        <dbReference type="Proteomes" id="UP001589776"/>
    </source>
</evidence>
<evidence type="ECO:0000259" key="1">
    <source>
        <dbReference type="Pfam" id="PF03551"/>
    </source>
</evidence>
<comment type="caution">
    <text evidence="2">The sequence shown here is derived from an EMBL/GenBank/DDBJ whole genome shotgun (WGS) entry which is preliminary data.</text>
</comment>
<sequence>MFELFVLGELMTGEKHGYMLQDVLSNSVGLGRKISSGTLYPLLARLVEGGWIQLRTEEETKGGRTRKIYEITEAGRERFLELMKKPLESVGEAETELIFRFKMVYFQYVPKDVRIDCLKQYLQLVERNVKFVSDFESYLAEQKPEPARQRVQLLRVLELRKRLGEVEVRWVQEELKRVQEQEDEWPE</sequence>
<protein>
    <submittedName>
        <fullName evidence="2">PadR family transcriptional regulator</fullName>
    </submittedName>
</protein>